<dbReference type="AlphaFoldDB" id="A0A4Y2AK03"/>
<organism evidence="1 2">
    <name type="scientific">Araneus ventricosus</name>
    <name type="common">Orbweaver spider</name>
    <name type="synonym">Epeira ventricosa</name>
    <dbReference type="NCBI Taxonomy" id="182803"/>
    <lineage>
        <taxon>Eukaryota</taxon>
        <taxon>Metazoa</taxon>
        <taxon>Ecdysozoa</taxon>
        <taxon>Arthropoda</taxon>
        <taxon>Chelicerata</taxon>
        <taxon>Arachnida</taxon>
        <taxon>Araneae</taxon>
        <taxon>Araneomorphae</taxon>
        <taxon>Entelegynae</taxon>
        <taxon>Araneoidea</taxon>
        <taxon>Araneidae</taxon>
        <taxon>Araneus</taxon>
    </lineage>
</organism>
<accession>A0A4Y2AK03</accession>
<protein>
    <submittedName>
        <fullName evidence="1">Uncharacterized protein</fullName>
    </submittedName>
</protein>
<proteinExistence type="predicted"/>
<gene>
    <name evidence="1" type="ORF">AVEN_29184_1</name>
</gene>
<reference evidence="1 2" key="1">
    <citation type="journal article" date="2019" name="Sci. Rep.">
        <title>Orb-weaving spider Araneus ventricosus genome elucidates the spidroin gene catalogue.</title>
        <authorList>
            <person name="Kono N."/>
            <person name="Nakamura H."/>
            <person name="Ohtoshi R."/>
            <person name="Moran D.A.P."/>
            <person name="Shinohara A."/>
            <person name="Yoshida Y."/>
            <person name="Fujiwara M."/>
            <person name="Mori M."/>
            <person name="Tomita M."/>
            <person name="Arakawa K."/>
        </authorList>
    </citation>
    <scope>NUCLEOTIDE SEQUENCE [LARGE SCALE GENOMIC DNA]</scope>
</reference>
<dbReference type="EMBL" id="BGPR01000020">
    <property type="protein sequence ID" value="GBL80211.1"/>
    <property type="molecule type" value="Genomic_DNA"/>
</dbReference>
<name>A0A4Y2AK03_ARAVE</name>
<dbReference type="Proteomes" id="UP000499080">
    <property type="component" value="Unassembled WGS sequence"/>
</dbReference>
<evidence type="ECO:0000313" key="2">
    <source>
        <dbReference type="Proteomes" id="UP000499080"/>
    </source>
</evidence>
<dbReference type="OrthoDB" id="2266637at2759"/>
<evidence type="ECO:0000313" key="1">
    <source>
        <dbReference type="EMBL" id="GBL80211.1"/>
    </source>
</evidence>
<comment type="caution">
    <text evidence="1">The sequence shown here is derived from an EMBL/GenBank/DDBJ whole genome shotgun (WGS) entry which is preliminary data.</text>
</comment>
<keyword evidence="2" id="KW-1185">Reference proteome</keyword>
<sequence length="101" mass="11289">MCTATLVSSKPNATVKELFLQTQKATVDACGVSYRIVQRICAEAAITAAAEVLNNIPVLSHPRKKICEQNPLQTWMILTKESYSKLSKSFMTEVNTQKWQN</sequence>